<dbReference type="InterPro" id="IPR021866">
    <property type="entry name" value="SpoIIAA-like"/>
</dbReference>
<dbReference type="RefSeq" id="WP_377177232.1">
    <property type="nucleotide sequence ID" value="NZ_JBHUJB010000005.1"/>
</dbReference>
<dbReference type="Proteomes" id="UP001597389">
    <property type="component" value="Unassembled WGS sequence"/>
</dbReference>
<keyword evidence="2" id="KW-1185">Reference proteome</keyword>
<comment type="caution">
    <text evidence="1">The sequence shown here is derived from an EMBL/GenBank/DDBJ whole genome shotgun (WGS) entry which is preliminary data.</text>
</comment>
<dbReference type="EMBL" id="JBHUJB010000005">
    <property type="protein sequence ID" value="MFD2157505.1"/>
    <property type="molecule type" value="Genomic_DNA"/>
</dbReference>
<gene>
    <name evidence="1" type="ORF">ACFSW8_01185</name>
</gene>
<accession>A0ABW4Z6I0</accession>
<dbReference type="InterPro" id="IPR036513">
    <property type="entry name" value="STAS_dom_sf"/>
</dbReference>
<proteinExistence type="predicted"/>
<protein>
    <submittedName>
        <fullName evidence="1">STAS/SEC14 domain-containing protein</fullName>
    </submittedName>
</protein>
<dbReference type="InterPro" id="IPR038396">
    <property type="entry name" value="SpoIIAA-like_sf"/>
</dbReference>
<reference evidence="2" key="1">
    <citation type="journal article" date="2019" name="Int. J. Syst. Evol. Microbiol.">
        <title>The Global Catalogue of Microorganisms (GCM) 10K type strain sequencing project: providing services to taxonomists for standard genome sequencing and annotation.</title>
        <authorList>
            <consortium name="The Broad Institute Genomics Platform"/>
            <consortium name="The Broad Institute Genome Sequencing Center for Infectious Disease"/>
            <person name="Wu L."/>
            <person name="Ma J."/>
        </authorList>
    </citation>
    <scope>NUCLEOTIDE SEQUENCE [LARGE SCALE GENOMIC DNA]</scope>
    <source>
        <strain evidence="2">CCUG 57942</strain>
    </source>
</reference>
<dbReference type="Gene3D" id="3.40.50.10600">
    <property type="entry name" value="SpoIIaa-like domains"/>
    <property type="match status" value="1"/>
</dbReference>
<organism evidence="1 2">
    <name type="scientific">Rubritalea tangerina</name>
    <dbReference type="NCBI Taxonomy" id="430798"/>
    <lineage>
        <taxon>Bacteria</taxon>
        <taxon>Pseudomonadati</taxon>
        <taxon>Verrucomicrobiota</taxon>
        <taxon>Verrucomicrobiia</taxon>
        <taxon>Verrucomicrobiales</taxon>
        <taxon>Rubritaleaceae</taxon>
        <taxon>Rubritalea</taxon>
    </lineage>
</organism>
<name>A0ABW4Z6I0_9BACT</name>
<sequence length="123" mass="14052">MVKITTRGNDRVDILIDGKIDADEMRRVVDDIEAELVHVEDAKVLYEFVNFEFPTLGAMAVKLAELPKMLRILKKFSRVALLVDREWMRMAAEFEGDLIPGLEIKGFELGATEEAEAWLERAE</sequence>
<dbReference type="SUPFAM" id="SSF52091">
    <property type="entry name" value="SpoIIaa-like"/>
    <property type="match status" value="1"/>
</dbReference>
<evidence type="ECO:0000313" key="2">
    <source>
        <dbReference type="Proteomes" id="UP001597389"/>
    </source>
</evidence>
<dbReference type="Pfam" id="PF11964">
    <property type="entry name" value="SpoIIAA-like"/>
    <property type="match status" value="1"/>
</dbReference>
<evidence type="ECO:0000313" key="1">
    <source>
        <dbReference type="EMBL" id="MFD2157505.1"/>
    </source>
</evidence>